<name>A0A0F9EHB9_9ZZZZ</name>
<dbReference type="AlphaFoldDB" id="A0A0F9EHB9"/>
<sequence>MQLAGVITDLVYQSKWTLCLKPRITVSIDFCYYDLTLRREVFEDAKGVLTRDSRTKYAWLNEKYGVGVILWKG</sequence>
<comment type="caution">
    <text evidence="1">The sequence shown here is derived from an EMBL/GenBank/DDBJ whole genome shotgun (WGS) entry which is preliminary data.</text>
</comment>
<reference evidence="1" key="1">
    <citation type="journal article" date="2015" name="Nature">
        <title>Complex archaea that bridge the gap between prokaryotes and eukaryotes.</title>
        <authorList>
            <person name="Spang A."/>
            <person name="Saw J.H."/>
            <person name="Jorgensen S.L."/>
            <person name="Zaremba-Niedzwiedzka K."/>
            <person name="Martijn J."/>
            <person name="Lind A.E."/>
            <person name="van Eijk R."/>
            <person name="Schleper C."/>
            <person name="Guy L."/>
            <person name="Ettema T.J."/>
        </authorList>
    </citation>
    <scope>NUCLEOTIDE SEQUENCE</scope>
</reference>
<organism evidence="1">
    <name type="scientific">marine sediment metagenome</name>
    <dbReference type="NCBI Taxonomy" id="412755"/>
    <lineage>
        <taxon>unclassified sequences</taxon>
        <taxon>metagenomes</taxon>
        <taxon>ecological metagenomes</taxon>
    </lineage>
</organism>
<dbReference type="EMBL" id="LAZR01024941">
    <property type="protein sequence ID" value="KKL73498.1"/>
    <property type="molecule type" value="Genomic_DNA"/>
</dbReference>
<accession>A0A0F9EHB9</accession>
<gene>
    <name evidence="1" type="ORF">LCGC14_2074290</name>
</gene>
<proteinExistence type="predicted"/>
<protein>
    <submittedName>
        <fullName evidence="1">Uncharacterized protein</fullName>
    </submittedName>
</protein>
<evidence type="ECO:0000313" key="1">
    <source>
        <dbReference type="EMBL" id="KKL73498.1"/>
    </source>
</evidence>